<dbReference type="PROSITE" id="PS01348">
    <property type="entry name" value="MRAY_2"/>
    <property type="match status" value="1"/>
</dbReference>
<proteinExistence type="predicted"/>
<evidence type="ECO:0000256" key="4">
    <source>
        <dbReference type="ARBA" id="ARBA00022692"/>
    </source>
</evidence>
<feature type="transmembrane region" description="Helical" evidence="8">
    <location>
        <begin position="46"/>
        <end position="68"/>
    </location>
</feature>
<feature type="transmembrane region" description="Helical" evidence="8">
    <location>
        <begin position="293"/>
        <end position="311"/>
    </location>
</feature>
<evidence type="ECO:0000256" key="8">
    <source>
        <dbReference type="SAM" id="Phobius"/>
    </source>
</evidence>
<reference evidence="9 10" key="1">
    <citation type="submission" date="2016-10" db="EMBL/GenBank/DDBJ databases">
        <authorList>
            <person name="de Groot N.N."/>
        </authorList>
    </citation>
    <scope>NUCLEOTIDE SEQUENCE [LARGE SCALE GENOMIC DNA]</scope>
    <source>
        <strain evidence="9 10">DSM 20581</strain>
    </source>
</reference>
<evidence type="ECO:0000256" key="3">
    <source>
        <dbReference type="ARBA" id="ARBA00022679"/>
    </source>
</evidence>
<keyword evidence="5 8" id="KW-1133">Transmembrane helix</keyword>
<sequence>MYNMFHVILACIAAALISVLTTPLVKKMSLAIGAVDHPNERRVNTRAVPTMGGIAIFISFFLTIFFLVPIPNQEIWPIFLGSCVILITGIIDDLKGLSPKLKMLGISVAASIVYFMGNIQLNMMTLPLFGELHFGSLSFFVTLFWILAITNAVNLIDGLDGLASGVSMIALTTMGIIGYFFLTVSNMAVPIMIFVFVASIAGFLPYNFNPAHIFLGDTGALFLGFIISVMSLQGLKNATLITLIIPIVVLGIPITDTIYAMIRRVLNKQSIATADKLHIHHRLMSLGFTHKQTVFAIYCLAAIFSLIALLYPVSTLWGSVFLTIGLGFGLELFVELIGLTGKSNQPLLKQIRKFARSWNRKD</sequence>
<organism evidence="9 10">
    <name type="scientific">Desemzia incerta</name>
    <dbReference type="NCBI Taxonomy" id="82801"/>
    <lineage>
        <taxon>Bacteria</taxon>
        <taxon>Bacillati</taxon>
        <taxon>Bacillota</taxon>
        <taxon>Bacilli</taxon>
        <taxon>Lactobacillales</taxon>
        <taxon>Carnobacteriaceae</taxon>
        <taxon>Desemzia</taxon>
    </lineage>
</organism>
<dbReference type="InterPro" id="IPR000715">
    <property type="entry name" value="Glycosyl_transferase_4"/>
</dbReference>
<accession>A0A1I5XN90</accession>
<feature type="transmembrane region" description="Helical" evidence="8">
    <location>
        <begin position="162"/>
        <end position="182"/>
    </location>
</feature>
<evidence type="ECO:0000313" key="10">
    <source>
        <dbReference type="Proteomes" id="UP000199136"/>
    </source>
</evidence>
<evidence type="ECO:0000256" key="1">
    <source>
        <dbReference type="ARBA" id="ARBA00004651"/>
    </source>
</evidence>
<name>A0A1I5XN90_9LACT</name>
<feature type="transmembrane region" description="Helical" evidence="8">
    <location>
        <begin position="188"/>
        <end position="206"/>
    </location>
</feature>
<dbReference type="OrthoDB" id="9783652at2"/>
<dbReference type="PANTHER" id="PTHR22926:SF3">
    <property type="entry name" value="UNDECAPRENYL-PHOSPHATE ALPHA-N-ACETYLGLUCOSAMINYL 1-PHOSPHATE TRANSFERASE"/>
    <property type="match status" value="1"/>
</dbReference>
<keyword evidence="3 9" id="KW-0808">Transferase</keyword>
<dbReference type="InterPro" id="IPR018480">
    <property type="entry name" value="PNAcMuramoyl-5peptid_Trfase_CS"/>
</dbReference>
<evidence type="ECO:0000256" key="5">
    <source>
        <dbReference type="ARBA" id="ARBA00022989"/>
    </source>
</evidence>
<dbReference type="GO" id="GO:0046872">
    <property type="term" value="F:metal ion binding"/>
    <property type="evidence" value="ECO:0007669"/>
    <property type="project" value="UniProtKB-KW"/>
</dbReference>
<keyword evidence="2" id="KW-1003">Cell membrane</keyword>
<feature type="binding site" evidence="7">
    <location>
        <position position="217"/>
    </location>
    <ligand>
        <name>Mg(2+)</name>
        <dbReference type="ChEBI" id="CHEBI:18420"/>
    </ligand>
</feature>
<dbReference type="GO" id="GO:0044038">
    <property type="term" value="P:cell wall macromolecule biosynthetic process"/>
    <property type="evidence" value="ECO:0007669"/>
    <property type="project" value="TreeGrafter"/>
</dbReference>
<feature type="transmembrane region" description="Helical" evidence="8">
    <location>
        <begin position="317"/>
        <end position="339"/>
    </location>
</feature>
<dbReference type="PANTHER" id="PTHR22926">
    <property type="entry name" value="PHOSPHO-N-ACETYLMURAMOYL-PENTAPEPTIDE-TRANSFERASE"/>
    <property type="match status" value="1"/>
</dbReference>
<keyword evidence="10" id="KW-1185">Reference proteome</keyword>
<dbReference type="GO" id="GO:0016780">
    <property type="term" value="F:phosphotransferase activity, for other substituted phosphate groups"/>
    <property type="evidence" value="ECO:0007669"/>
    <property type="project" value="InterPro"/>
</dbReference>
<gene>
    <name evidence="9" type="ORF">SAMN04488506_1507</name>
</gene>
<feature type="transmembrane region" description="Helical" evidence="8">
    <location>
        <begin position="6"/>
        <end position="25"/>
    </location>
</feature>
<protein>
    <submittedName>
        <fullName evidence="9">UDP-GlcNAc:undecaprenyl-phosphate GlcNAc-1-phosphate transferase</fullName>
    </submittedName>
</protein>
<keyword evidence="7" id="KW-0460">Magnesium</keyword>
<dbReference type="AlphaFoldDB" id="A0A1I5XN90"/>
<dbReference type="STRING" id="82801.SAMN04488506_1507"/>
<keyword evidence="6 8" id="KW-0472">Membrane</keyword>
<evidence type="ECO:0000256" key="2">
    <source>
        <dbReference type="ARBA" id="ARBA00022475"/>
    </source>
</evidence>
<comment type="subcellular location">
    <subcellularLocation>
        <location evidence="1">Cell membrane</location>
        <topology evidence="1">Multi-pass membrane protein</topology>
    </subcellularLocation>
</comment>
<feature type="transmembrane region" description="Helical" evidence="8">
    <location>
        <begin position="238"/>
        <end position="262"/>
    </location>
</feature>
<dbReference type="EMBL" id="FOXW01000005">
    <property type="protein sequence ID" value="SFQ33380.1"/>
    <property type="molecule type" value="Genomic_DNA"/>
</dbReference>
<feature type="transmembrane region" description="Helical" evidence="8">
    <location>
        <begin position="103"/>
        <end position="121"/>
    </location>
</feature>
<comment type="cofactor">
    <cofactor evidence="7">
        <name>Mg(2+)</name>
        <dbReference type="ChEBI" id="CHEBI:18420"/>
    </cofactor>
</comment>
<feature type="transmembrane region" description="Helical" evidence="8">
    <location>
        <begin position="213"/>
        <end position="232"/>
    </location>
</feature>
<keyword evidence="7" id="KW-0479">Metal-binding</keyword>
<feature type="binding site" evidence="7">
    <location>
        <position position="154"/>
    </location>
    <ligand>
        <name>Mg(2+)</name>
        <dbReference type="ChEBI" id="CHEBI:18420"/>
    </ligand>
</feature>
<evidence type="ECO:0000313" key="9">
    <source>
        <dbReference type="EMBL" id="SFQ33380.1"/>
    </source>
</evidence>
<feature type="transmembrane region" description="Helical" evidence="8">
    <location>
        <begin position="133"/>
        <end position="155"/>
    </location>
</feature>
<feature type="transmembrane region" description="Helical" evidence="8">
    <location>
        <begin position="74"/>
        <end position="91"/>
    </location>
</feature>
<dbReference type="Pfam" id="PF00953">
    <property type="entry name" value="Glycos_transf_4"/>
    <property type="match status" value="1"/>
</dbReference>
<evidence type="ECO:0000256" key="6">
    <source>
        <dbReference type="ARBA" id="ARBA00023136"/>
    </source>
</evidence>
<dbReference type="GO" id="GO:0005886">
    <property type="term" value="C:plasma membrane"/>
    <property type="evidence" value="ECO:0007669"/>
    <property type="project" value="UniProtKB-SubCell"/>
</dbReference>
<dbReference type="Proteomes" id="UP000199136">
    <property type="component" value="Unassembled WGS sequence"/>
</dbReference>
<dbReference type="GO" id="GO:0071555">
    <property type="term" value="P:cell wall organization"/>
    <property type="evidence" value="ECO:0007669"/>
    <property type="project" value="TreeGrafter"/>
</dbReference>
<dbReference type="CDD" id="cd06853">
    <property type="entry name" value="GT_WecA_like"/>
    <property type="match status" value="1"/>
</dbReference>
<dbReference type="GO" id="GO:0009103">
    <property type="term" value="P:lipopolysaccharide biosynthetic process"/>
    <property type="evidence" value="ECO:0007669"/>
    <property type="project" value="TreeGrafter"/>
</dbReference>
<keyword evidence="4 8" id="KW-0812">Transmembrane</keyword>
<evidence type="ECO:0000256" key="7">
    <source>
        <dbReference type="PIRSR" id="PIRSR600715-1"/>
    </source>
</evidence>